<keyword evidence="2" id="KW-1185">Reference proteome</keyword>
<evidence type="ECO:0000313" key="2">
    <source>
        <dbReference type="Proteomes" id="UP000192266"/>
    </source>
</evidence>
<sequence length="32" mass="3711">MSRKWILRLTLTALALLLTTDKRPAKKLTNDK</sequence>
<dbReference type="STRING" id="645990.SAMN00120144_3447"/>
<evidence type="ECO:0000313" key="1">
    <source>
        <dbReference type="EMBL" id="SMB98516.1"/>
    </source>
</evidence>
<accession>A0A1W1VYV3</accession>
<dbReference type="Proteomes" id="UP000192266">
    <property type="component" value="Unassembled WGS sequence"/>
</dbReference>
<name>A0A1W1VYV3_9BACT</name>
<organism evidence="1 2">
    <name type="scientific">Hymenobacter roseosalivarius DSM 11622</name>
    <dbReference type="NCBI Taxonomy" id="645990"/>
    <lineage>
        <taxon>Bacteria</taxon>
        <taxon>Pseudomonadati</taxon>
        <taxon>Bacteroidota</taxon>
        <taxon>Cytophagia</taxon>
        <taxon>Cytophagales</taxon>
        <taxon>Hymenobacteraceae</taxon>
        <taxon>Hymenobacter</taxon>
    </lineage>
</organism>
<gene>
    <name evidence="1" type="ORF">SAMN00120144_3447</name>
</gene>
<proteinExistence type="predicted"/>
<reference evidence="1 2" key="1">
    <citation type="submission" date="2017-04" db="EMBL/GenBank/DDBJ databases">
        <authorList>
            <person name="Afonso C.L."/>
            <person name="Miller P.J."/>
            <person name="Scott M.A."/>
            <person name="Spackman E."/>
            <person name="Goraichik I."/>
            <person name="Dimitrov K.M."/>
            <person name="Suarez D.L."/>
            <person name="Swayne D.E."/>
        </authorList>
    </citation>
    <scope>NUCLEOTIDE SEQUENCE [LARGE SCALE GENOMIC DNA]</scope>
    <source>
        <strain evidence="1 2">DSM 11622</strain>
    </source>
</reference>
<dbReference type="EMBL" id="FWWW01000083">
    <property type="protein sequence ID" value="SMB98516.1"/>
    <property type="molecule type" value="Genomic_DNA"/>
</dbReference>
<dbReference type="AlphaFoldDB" id="A0A1W1VYV3"/>
<protein>
    <submittedName>
        <fullName evidence="1">Uncharacterized protein</fullName>
    </submittedName>
</protein>